<reference evidence="1 2" key="1">
    <citation type="submission" date="2014-12" db="EMBL/GenBank/DDBJ databases">
        <title>Draft genome sequence of Paenibacillus kamchatkensis strain B-2647.</title>
        <authorList>
            <person name="Karlyshev A.V."/>
            <person name="Kudryashova E.B."/>
        </authorList>
    </citation>
    <scope>NUCLEOTIDE SEQUENCE [LARGE SCALE GENOMIC DNA]</scope>
    <source>
        <strain evidence="1 2">VKM B-2647</strain>
    </source>
</reference>
<dbReference type="RefSeq" id="WP_041051083.1">
    <property type="nucleotide sequence ID" value="NZ_JXAK01000059.1"/>
</dbReference>
<comment type="caution">
    <text evidence="1">The sequence shown here is derived from an EMBL/GenBank/DDBJ whole genome shotgun (WGS) entry which is preliminary data.</text>
</comment>
<evidence type="ECO:0000313" key="1">
    <source>
        <dbReference type="EMBL" id="KIL38506.1"/>
    </source>
</evidence>
<protein>
    <submittedName>
        <fullName evidence="1">Uncharacterized protein</fullName>
    </submittedName>
</protein>
<organism evidence="1 2">
    <name type="scientific">Gordoniibacillus kamchatkensis</name>
    <dbReference type="NCBI Taxonomy" id="1590651"/>
    <lineage>
        <taxon>Bacteria</taxon>
        <taxon>Bacillati</taxon>
        <taxon>Bacillota</taxon>
        <taxon>Bacilli</taxon>
        <taxon>Bacillales</taxon>
        <taxon>Paenibacillaceae</taxon>
        <taxon>Gordoniibacillus</taxon>
    </lineage>
</organism>
<dbReference type="EMBL" id="JXAK01000059">
    <property type="protein sequence ID" value="KIL38506.1"/>
    <property type="molecule type" value="Genomic_DNA"/>
</dbReference>
<accession>A0ABR5ABU3</accession>
<gene>
    <name evidence="1" type="ORF">SD70_26075</name>
</gene>
<evidence type="ECO:0000313" key="2">
    <source>
        <dbReference type="Proteomes" id="UP000031967"/>
    </source>
</evidence>
<dbReference type="Proteomes" id="UP000031967">
    <property type="component" value="Unassembled WGS sequence"/>
</dbReference>
<proteinExistence type="predicted"/>
<sequence length="112" mass="13348">MSKEILLYEAPNRLQERVKDYMTKYPHTSLLVVKRYDDTPFKDKTVIQTRYVVFLENGNLLMTLEYGESSDPEYDWYRDEIRESCMIAAYMKVFWKKVGGLSNDARLYPTQV</sequence>
<keyword evidence="2" id="KW-1185">Reference proteome</keyword>
<name>A0ABR5ABU3_9BACL</name>